<proteinExistence type="predicted"/>
<keyword evidence="2" id="KW-1185">Reference proteome</keyword>
<name>A0ACC3BYJ2_PYRYE</name>
<sequence>MFDDASGLPAGCEAPRRPAAVQLSSPRHLLSFGVFFLFSRSLYEMQQSESVGFRAAEEPCRQFSASEITHVFPKKVHVFRCRGCCILFFKTSLEASKWKQSVQRPLPPRRAPPRLPPHAEGSILASHSTMMLQSRRGGGGGHPAQCVLRGEAGRKELDGVVRFQCSRGLMGGGDGSTTCFQQKA</sequence>
<dbReference type="Proteomes" id="UP000798662">
    <property type="component" value="Chromosome 2"/>
</dbReference>
<protein>
    <submittedName>
        <fullName evidence="1">Uncharacterized protein</fullName>
    </submittedName>
</protein>
<reference evidence="1" key="1">
    <citation type="submission" date="2019-11" db="EMBL/GenBank/DDBJ databases">
        <title>Nori genome reveals adaptations in red seaweeds to the harsh intertidal environment.</title>
        <authorList>
            <person name="Wang D."/>
            <person name="Mao Y."/>
        </authorList>
    </citation>
    <scope>NUCLEOTIDE SEQUENCE</scope>
    <source>
        <tissue evidence="1">Gametophyte</tissue>
    </source>
</reference>
<evidence type="ECO:0000313" key="2">
    <source>
        <dbReference type="Proteomes" id="UP000798662"/>
    </source>
</evidence>
<evidence type="ECO:0000313" key="1">
    <source>
        <dbReference type="EMBL" id="KAK1862913.1"/>
    </source>
</evidence>
<organism evidence="1 2">
    <name type="scientific">Pyropia yezoensis</name>
    <name type="common">Susabi-nori</name>
    <name type="synonym">Porphyra yezoensis</name>
    <dbReference type="NCBI Taxonomy" id="2788"/>
    <lineage>
        <taxon>Eukaryota</taxon>
        <taxon>Rhodophyta</taxon>
        <taxon>Bangiophyceae</taxon>
        <taxon>Bangiales</taxon>
        <taxon>Bangiaceae</taxon>
        <taxon>Pyropia</taxon>
    </lineage>
</organism>
<comment type="caution">
    <text evidence="1">The sequence shown here is derived from an EMBL/GenBank/DDBJ whole genome shotgun (WGS) entry which is preliminary data.</text>
</comment>
<dbReference type="EMBL" id="CM020619">
    <property type="protein sequence ID" value="KAK1862913.1"/>
    <property type="molecule type" value="Genomic_DNA"/>
</dbReference>
<gene>
    <name evidence="1" type="ORF">I4F81_005480</name>
</gene>
<accession>A0ACC3BYJ2</accession>